<evidence type="ECO:0000313" key="1">
    <source>
        <dbReference type="EMBL" id="MFM9327229.1"/>
    </source>
</evidence>
<proteinExistence type="predicted"/>
<evidence type="ECO:0000313" key="2">
    <source>
        <dbReference type="Proteomes" id="UP001631969"/>
    </source>
</evidence>
<organism evidence="1 2">
    <name type="scientific">Paenibacillus mesotrionivorans</name>
    <dbReference type="NCBI Taxonomy" id="3160968"/>
    <lineage>
        <taxon>Bacteria</taxon>
        <taxon>Bacillati</taxon>
        <taxon>Bacillota</taxon>
        <taxon>Bacilli</taxon>
        <taxon>Bacillales</taxon>
        <taxon>Paenibacillaceae</taxon>
        <taxon>Paenibacillus</taxon>
    </lineage>
</organism>
<keyword evidence="2" id="KW-1185">Reference proteome</keyword>
<dbReference type="EMBL" id="JBJURJ010000002">
    <property type="protein sequence ID" value="MFM9327229.1"/>
    <property type="molecule type" value="Genomic_DNA"/>
</dbReference>
<dbReference type="Proteomes" id="UP001631969">
    <property type="component" value="Unassembled WGS sequence"/>
</dbReference>
<protein>
    <submittedName>
        <fullName evidence="1">ABC transporter permease</fullName>
    </submittedName>
</protein>
<sequence length="380" mass="41708">MFSHIFIVRMKCLLRNKELMFWTLLFPLLMATFFNMAFSGLNSAEAFKPIEAAVVNDAGYKQDVSFQQTLTAVSGGDSRIFNLKEVSSREEADQLLESGSIEGYFSVDGTLALTVKKSGLNQSIMKSFADQYQQTASAVGQILKTNPQALQNGLLQDMGLSREYVTEVAAGGSAPNNVLNYFYSLIAMACFYGSFFGLQEVTDIQANLSARAARINMSPVHKLKAFVAGLSAALVIQFVEILILLAYLAFALHVDFGPRIGYVLLTAFVGCILGLSFGSLISAAVKKSEGLKTAILISATMVGTFMAGMMMLNMKYIISQNAPILSYLNPINLLTDAFYSLYYYDTLDRYLLNLGLMGVFAVVFCLGTYAIIRRRKYASL</sequence>
<comment type="caution">
    <text evidence="1">The sequence shown here is derived from an EMBL/GenBank/DDBJ whole genome shotgun (WGS) entry which is preliminary data.</text>
</comment>
<name>A0ACC7NRA4_9BACL</name>
<reference evidence="1" key="1">
    <citation type="submission" date="2024-12" db="EMBL/GenBank/DDBJ databases">
        <authorList>
            <person name="Wu N."/>
        </authorList>
    </citation>
    <scope>NUCLEOTIDE SEQUENCE</scope>
    <source>
        <strain evidence="1">P15</strain>
    </source>
</reference>
<gene>
    <name evidence="1" type="ORF">ACI1P1_02850</name>
</gene>
<accession>A0ACC7NRA4</accession>